<dbReference type="AlphaFoldDB" id="A0A160VBN1"/>
<dbReference type="PANTHER" id="PTHR31891">
    <property type="entry name" value="FORMAMIDASE C869.04-RELATED"/>
    <property type="match status" value="1"/>
</dbReference>
<protein>
    <submittedName>
        <fullName evidence="2">Formamidase</fullName>
        <ecNumber evidence="2">3.5.1.49</ecNumber>
    </submittedName>
</protein>
<dbReference type="Gene3D" id="3.10.28.20">
    <property type="entry name" value="Acetamidase/Formamidase-like domains"/>
    <property type="match status" value="1"/>
</dbReference>
<feature type="compositionally biased region" description="Basic and acidic residues" evidence="1">
    <location>
        <begin position="1"/>
        <end position="18"/>
    </location>
</feature>
<dbReference type="InterPro" id="IPR004304">
    <property type="entry name" value="FmdA_AmdA"/>
</dbReference>
<reference evidence="2" key="1">
    <citation type="submission" date="2015-10" db="EMBL/GenBank/DDBJ databases">
        <authorList>
            <person name="Gilbert D.G."/>
        </authorList>
    </citation>
    <scope>NUCLEOTIDE SEQUENCE</scope>
</reference>
<organism evidence="2">
    <name type="scientific">hydrothermal vent metagenome</name>
    <dbReference type="NCBI Taxonomy" id="652676"/>
    <lineage>
        <taxon>unclassified sequences</taxon>
        <taxon>metagenomes</taxon>
        <taxon>ecological metagenomes</taxon>
    </lineage>
</organism>
<dbReference type="Pfam" id="PF03069">
    <property type="entry name" value="FmdA_AmdA"/>
    <property type="match status" value="1"/>
</dbReference>
<name>A0A160VBN1_9ZZZZ</name>
<dbReference type="GO" id="GO:0004328">
    <property type="term" value="F:formamidase activity"/>
    <property type="evidence" value="ECO:0007669"/>
    <property type="project" value="UniProtKB-EC"/>
</dbReference>
<dbReference type="EMBL" id="FAXA01000422">
    <property type="protein sequence ID" value="CUV03438.1"/>
    <property type="molecule type" value="Genomic_DNA"/>
</dbReference>
<dbReference type="PANTHER" id="PTHR31891:SF1">
    <property type="entry name" value="FORMAMIDASE C869.04-RELATED"/>
    <property type="match status" value="1"/>
</dbReference>
<dbReference type="SUPFAM" id="SSF141130">
    <property type="entry name" value="Acetamidase/Formamidase-like"/>
    <property type="match status" value="1"/>
</dbReference>
<proteinExistence type="predicted"/>
<sequence length="368" mass="40187">MKSVEIDRSKRLKDDPGKGHNRWHPDITPILEVDTDEDVSLETRDASDGQMNANVTVDDFDGFAGKVGHPLTGPVYIKGAEPGDLLEIEYVDIIPQSYGWTRNRPGAGFLRDLFPDPFVAHWEMKDGWAISKELPGVRIPNGSFMGTAGIAPSRAQLEKWTEREADLVRRGGIAFPPDAEDAVPEGAIATEGLRTIPPRENCGNVDAKQLTKGSRLLIPVNVPGALYSAGDGHFAQGDSECCITAIEMGATAVVKFHLQKGEAARNNIIFPRFAHPGYFIAPEWAAPRNFIATMGMPIREDGTQEGEDLTLAARNALVQMIDLLQERGWTKEQAYVICSVAVDLKISNVVDLPNVTVSAFLPEDIFQG</sequence>
<evidence type="ECO:0000256" key="1">
    <source>
        <dbReference type="SAM" id="MobiDB-lite"/>
    </source>
</evidence>
<gene>
    <name evidence="2" type="ORF">MGWOODY_Clf197</name>
</gene>
<keyword evidence="2" id="KW-0378">Hydrolase</keyword>
<dbReference type="EC" id="3.5.1.49" evidence="2"/>
<dbReference type="Gene3D" id="2.60.120.580">
    <property type="entry name" value="Acetamidase/Formamidase-like domains"/>
    <property type="match status" value="1"/>
</dbReference>
<feature type="region of interest" description="Disordered" evidence="1">
    <location>
        <begin position="1"/>
        <end position="26"/>
    </location>
</feature>
<accession>A0A160VBN1</accession>
<evidence type="ECO:0000313" key="2">
    <source>
        <dbReference type="EMBL" id="CUV03438.1"/>
    </source>
</evidence>